<keyword evidence="2" id="KW-1185">Reference proteome</keyword>
<accession>A0A9Q0QHW6</accession>
<dbReference type="AlphaFoldDB" id="A0A9Q0QHW6"/>
<proteinExistence type="predicted"/>
<gene>
    <name evidence="1" type="ORF">OIU85_027252</name>
</gene>
<sequence>MGFYHVILSTHGLSWYKLAVLEHRRCIATYEVYRAGDIAISVQLPGAVGKEGALGGINAAKVDDEMISSDPECFVFLWPSCVL</sequence>
<dbReference type="EMBL" id="JAPFFL010000008">
    <property type="protein sequence ID" value="KAJ6706876.1"/>
    <property type="molecule type" value="Genomic_DNA"/>
</dbReference>
<dbReference type="Proteomes" id="UP001151529">
    <property type="component" value="Chromosome 4"/>
</dbReference>
<organism evidence="1 2">
    <name type="scientific">Salix viminalis</name>
    <name type="common">Common osier</name>
    <name type="synonym">Basket willow</name>
    <dbReference type="NCBI Taxonomy" id="40686"/>
    <lineage>
        <taxon>Eukaryota</taxon>
        <taxon>Viridiplantae</taxon>
        <taxon>Streptophyta</taxon>
        <taxon>Embryophyta</taxon>
        <taxon>Tracheophyta</taxon>
        <taxon>Spermatophyta</taxon>
        <taxon>Magnoliopsida</taxon>
        <taxon>eudicotyledons</taxon>
        <taxon>Gunneridae</taxon>
        <taxon>Pentapetalae</taxon>
        <taxon>rosids</taxon>
        <taxon>fabids</taxon>
        <taxon>Malpighiales</taxon>
        <taxon>Salicaceae</taxon>
        <taxon>Saliceae</taxon>
        <taxon>Salix</taxon>
    </lineage>
</organism>
<reference evidence="1" key="1">
    <citation type="submission" date="2022-11" db="EMBL/GenBank/DDBJ databases">
        <authorList>
            <person name="Hyden B.L."/>
            <person name="Feng K."/>
            <person name="Yates T."/>
            <person name="Jawdy S."/>
            <person name="Smart L.B."/>
            <person name="Muchero W."/>
        </authorList>
    </citation>
    <scope>NUCLEOTIDE SEQUENCE</scope>
    <source>
        <tissue evidence="1">Shoot tip</tissue>
    </source>
</reference>
<name>A0A9Q0QHW6_SALVM</name>
<reference evidence="1" key="2">
    <citation type="journal article" date="2023" name="Int. J. Mol. Sci.">
        <title>De Novo Assembly and Annotation of 11 Diverse Shrub Willow (Salix) Genomes Reveals Novel Gene Organization in Sex-Linked Regions.</title>
        <authorList>
            <person name="Hyden B."/>
            <person name="Feng K."/>
            <person name="Yates T.B."/>
            <person name="Jawdy S."/>
            <person name="Cereghino C."/>
            <person name="Smart L.B."/>
            <person name="Muchero W."/>
        </authorList>
    </citation>
    <scope>NUCLEOTIDE SEQUENCE [LARGE SCALE GENOMIC DNA]</scope>
    <source>
        <tissue evidence="1">Shoot tip</tissue>
    </source>
</reference>
<evidence type="ECO:0000313" key="2">
    <source>
        <dbReference type="Proteomes" id="UP001151529"/>
    </source>
</evidence>
<protein>
    <submittedName>
        <fullName evidence="1">Uncharacterized protein</fullName>
    </submittedName>
</protein>
<evidence type="ECO:0000313" key="1">
    <source>
        <dbReference type="EMBL" id="KAJ6706876.1"/>
    </source>
</evidence>
<comment type="caution">
    <text evidence="1">The sequence shown here is derived from an EMBL/GenBank/DDBJ whole genome shotgun (WGS) entry which is preliminary data.</text>
</comment>